<feature type="region of interest" description="Disordered" evidence="1">
    <location>
        <begin position="1"/>
        <end position="95"/>
    </location>
</feature>
<evidence type="ECO:0000313" key="3">
    <source>
        <dbReference type="Proteomes" id="UP001642540"/>
    </source>
</evidence>
<dbReference type="EMBL" id="CAXLJM020000061">
    <property type="protein sequence ID" value="CAL8119768.1"/>
    <property type="molecule type" value="Genomic_DNA"/>
</dbReference>
<feature type="compositionally biased region" description="Polar residues" evidence="1">
    <location>
        <begin position="26"/>
        <end position="41"/>
    </location>
</feature>
<proteinExistence type="predicted"/>
<reference evidence="2 3" key="1">
    <citation type="submission" date="2024-08" db="EMBL/GenBank/DDBJ databases">
        <authorList>
            <person name="Cucini C."/>
            <person name="Frati F."/>
        </authorList>
    </citation>
    <scope>NUCLEOTIDE SEQUENCE [LARGE SCALE GENOMIC DNA]</scope>
</reference>
<dbReference type="Proteomes" id="UP001642540">
    <property type="component" value="Unassembled WGS sequence"/>
</dbReference>
<feature type="compositionally biased region" description="Basic and acidic residues" evidence="1">
    <location>
        <begin position="61"/>
        <end position="77"/>
    </location>
</feature>
<evidence type="ECO:0000256" key="1">
    <source>
        <dbReference type="SAM" id="MobiDB-lite"/>
    </source>
</evidence>
<comment type="caution">
    <text evidence="2">The sequence shown here is derived from an EMBL/GenBank/DDBJ whole genome shotgun (WGS) entry which is preliminary data.</text>
</comment>
<feature type="compositionally biased region" description="Polar residues" evidence="1">
    <location>
        <begin position="1"/>
        <end position="17"/>
    </location>
</feature>
<keyword evidence="3" id="KW-1185">Reference proteome</keyword>
<name>A0ABP1R4G8_9HEXA</name>
<sequence length="171" mass="19205">MSRWTTGSMQQADQTEITDMEAPFPTTDQRSTDNNHSNRPVTRSMPKITATGEQASKVAISKKETFHGSHDDKKEQMPSKSQPVQKKKRRSKKELSDALEKLHIATVQNLAIERPPPAPGTYDVKLFNTPVPTSATVPHANVNNYDPGHELDDNVLIRQEFIDELQKTDKS</sequence>
<evidence type="ECO:0000313" key="2">
    <source>
        <dbReference type="EMBL" id="CAL8119768.1"/>
    </source>
</evidence>
<organism evidence="2 3">
    <name type="scientific">Orchesella dallaii</name>
    <dbReference type="NCBI Taxonomy" id="48710"/>
    <lineage>
        <taxon>Eukaryota</taxon>
        <taxon>Metazoa</taxon>
        <taxon>Ecdysozoa</taxon>
        <taxon>Arthropoda</taxon>
        <taxon>Hexapoda</taxon>
        <taxon>Collembola</taxon>
        <taxon>Entomobryomorpha</taxon>
        <taxon>Entomobryoidea</taxon>
        <taxon>Orchesellidae</taxon>
        <taxon>Orchesellinae</taxon>
        <taxon>Orchesella</taxon>
    </lineage>
</organism>
<gene>
    <name evidence="2" type="ORF">ODALV1_LOCUS18712</name>
</gene>
<protein>
    <submittedName>
        <fullName evidence="2">Uncharacterized protein</fullName>
    </submittedName>
</protein>
<accession>A0ABP1R4G8</accession>